<keyword evidence="2 4" id="KW-0819">tRNA processing</keyword>
<dbReference type="STRING" id="1168035.SAMN05444280_1187"/>
<keyword evidence="3 4" id="KW-0413">Isomerase</keyword>
<evidence type="ECO:0000313" key="9">
    <source>
        <dbReference type="EMBL" id="SHJ38509.1"/>
    </source>
</evidence>
<dbReference type="PIRSF" id="PIRSF001430">
    <property type="entry name" value="tRNA_psdUrid_synth"/>
    <property type="match status" value="1"/>
</dbReference>
<dbReference type="NCBIfam" id="TIGR00071">
    <property type="entry name" value="hisT_truA"/>
    <property type="match status" value="1"/>
</dbReference>
<dbReference type="GO" id="GO:0031119">
    <property type="term" value="P:tRNA pseudouridine synthesis"/>
    <property type="evidence" value="ECO:0007669"/>
    <property type="project" value="UniProtKB-UniRule"/>
</dbReference>
<dbReference type="EMBL" id="FQZE01000018">
    <property type="protein sequence ID" value="SHJ38509.1"/>
    <property type="molecule type" value="Genomic_DNA"/>
</dbReference>
<accession>A0A1M6IVY3</accession>
<dbReference type="InterPro" id="IPR020094">
    <property type="entry name" value="TruA/RsuA/RluB/E/F_N"/>
</dbReference>
<dbReference type="GO" id="GO:0160147">
    <property type="term" value="F:tRNA pseudouridine(38-40) synthase activity"/>
    <property type="evidence" value="ECO:0007669"/>
    <property type="project" value="UniProtKB-EC"/>
</dbReference>
<dbReference type="FunFam" id="3.30.70.580:FF:000001">
    <property type="entry name" value="tRNA pseudouridine synthase A"/>
    <property type="match status" value="1"/>
</dbReference>
<sequence length="251" mass="28471">MSQRYFLQLSYKGTHYHGWQIQPNAVSVQEVMEKALSTILREEIAVVGAGRTDTGVHASCFVLHFDSKNRAIAEGDLVFKLNRFLPPDIAVIGIKKAPGDFHARFSAISRTYHYYISTQKNPFQTETSYQYTVPLDVPKMNEAAKLLFEYTDFTSFSRLHTDVKTNYCKICKAEWSREEDQLVFTICADRFLRNMVRAVVGTLLEVGRGKLSVEGFREIIEKKDRGAAGASAPARGLFLSHIGYPKEMEIQ</sequence>
<dbReference type="RefSeq" id="WP_073169933.1">
    <property type="nucleotide sequence ID" value="NZ_FQZE01000018.1"/>
</dbReference>
<dbReference type="Gene3D" id="3.30.70.580">
    <property type="entry name" value="Pseudouridine synthase I, catalytic domain, N-terminal subdomain"/>
    <property type="match status" value="1"/>
</dbReference>
<dbReference type="GO" id="GO:0003723">
    <property type="term" value="F:RNA binding"/>
    <property type="evidence" value="ECO:0007669"/>
    <property type="project" value="InterPro"/>
</dbReference>
<comment type="similarity">
    <text evidence="1 4 7">Belongs to the tRNA pseudouridine synthase TruA family.</text>
</comment>
<name>A0A1M6IVY3_9BACT</name>
<dbReference type="Proteomes" id="UP000184050">
    <property type="component" value="Unassembled WGS sequence"/>
</dbReference>
<evidence type="ECO:0000256" key="4">
    <source>
        <dbReference type="HAMAP-Rule" id="MF_00171"/>
    </source>
</evidence>
<comment type="function">
    <text evidence="4">Formation of pseudouridine at positions 38, 39 and 40 in the anticodon stem and loop of transfer RNAs.</text>
</comment>
<dbReference type="PANTHER" id="PTHR11142:SF0">
    <property type="entry name" value="TRNA PSEUDOURIDINE SYNTHASE-LIKE 1"/>
    <property type="match status" value="1"/>
</dbReference>
<dbReference type="Gene3D" id="3.30.70.660">
    <property type="entry name" value="Pseudouridine synthase I, catalytic domain, C-terminal subdomain"/>
    <property type="match status" value="1"/>
</dbReference>
<dbReference type="EC" id="5.4.99.12" evidence="4"/>
<organism evidence="9 10">
    <name type="scientific">Tangfeifania diversioriginum</name>
    <dbReference type="NCBI Taxonomy" id="1168035"/>
    <lineage>
        <taxon>Bacteria</taxon>
        <taxon>Pseudomonadati</taxon>
        <taxon>Bacteroidota</taxon>
        <taxon>Bacteroidia</taxon>
        <taxon>Marinilabiliales</taxon>
        <taxon>Prolixibacteraceae</taxon>
        <taxon>Tangfeifania</taxon>
    </lineage>
</organism>
<evidence type="ECO:0000256" key="1">
    <source>
        <dbReference type="ARBA" id="ARBA00009375"/>
    </source>
</evidence>
<protein>
    <recommendedName>
        <fullName evidence="4">tRNA pseudouridine synthase A</fullName>
        <ecNumber evidence="4">5.4.99.12</ecNumber>
    </recommendedName>
    <alternativeName>
        <fullName evidence="4">tRNA pseudouridine(38-40) synthase</fullName>
    </alternativeName>
    <alternativeName>
        <fullName evidence="4">tRNA pseudouridylate synthase I</fullName>
    </alternativeName>
    <alternativeName>
        <fullName evidence="4">tRNA-uridine isomerase I</fullName>
    </alternativeName>
</protein>
<feature type="binding site" evidence="4 6">
    <location>
        <position position="112"/>
    </location>
    <ligand>
        <name>substrate</name>
    </ligand>
</feature>
<dbReference type="InterPro" id="IPR020097">
    <property type="entry name" value="PsdUridine_synth_TruA_a/b_dom"/>
</dbReference>
<dbReference type="InterPro" id="IPR020103">
    <property type="entry name" value="PsdUridine_synth_cat_dom_sf"/>
</dbReference>
<dbReference type="CDD" id="cd02570">
    <property type="entry name" value="PseudoU_synth_EcTruA"/>
    <property type="match status" value="1"/>
</dbReference>
<dbReference type="OrthoDB" id="9811823at2"/>
<dbReference type="HAMAP" id="MF_00171">
    <property type="entry name" value="TruA"/>
    <property type="match status" value="1"/>
</dbReference>
<feature type="domain" description="Pseudouridine synthase I TruA alpha/beta" evidence="8">
    <location>
        <begin position="10"/>
        <end position="105"/>
    </location>
</feature>
<comment type="catalytic activity">
    <reaction evidence="4 7">
        <text>uridine(38/39/40) in tRNA = pseudouridine(38/39/40) in tRNA</text>
        <dbReference type="Rhea" id="RHEA:22376"/>
        <dbReference type="Rhea" id="RHEA-COMP:10085"/>
        <dbReference type="Rhea" id="RHEA-COMP:10087"/>
        <dbReference type="ChEBI" id="CHEBI:65314"/>
        <dbReference type="ChEBI" id="CHEBI:65315"/>
        <dbReference type="EC" id="5.4.99.12"/>
    </reaction>
</comment>
<reference evidence="9 10" key="1">
    <citation type="submission" date="2016-11" db="EMBL/GenBank/DDBJ databases">
        <authorList>
            <person name="Jaros S."/>
            <person name="Januszkiewicz K."/>
            <person name="Wedrychowicz H."/>
        </authorList>
    </citation>
    <scope>NUCLEOTIDE SEQUENCE [LARGE SCALE GENOMIC DNA]</scope>
    <source>
        <strain evidence="9 10">DSM 27063</strain>
    </source>
</reference>
<comment type="caution">
    <text evidence="4">Lacks conserved residue(s) required for the propagation of feature annotation.</text>
</comment>
<evidence type="ECO:0000256" key="6">
    <source>
        <dbReference type="PIRSR" id="PIRSR001430-2"/>
    </source>
</evidence>
<evidence type="ECO:0000256" key="5">
    <source>
        <dbReference type="PIRSR" id="PIRSR001430-1"/>
    </source>
</evidence>
<evidence type="ECO:0000256" key="2">
    <source>
        <dbReference type="ARBA" id="ARBA00022694"/>
    </source>
</evidence>
<proteinExistence type="inferred from homology"/>
<dbReference type="PANTHER" id="PTHR11142">
    <property type="entry name" value="PSEUDOURIDYLATE SYNTHASE"/>
    <property type="match status" value="1"/>
</dbReference>
<evidence type="ECO:0000256" key="3">
    <source>
        <dbReference type="ARBA" id="ARBA00023235"/>
    </source>
</evidence>
<dbReference type="Pfam" id="PF01416">
    <property type="entry name" value="PseudoU_synth_1"/>
    <property type="match status" value="2"/>
</dbReference>
<gene>
    <name evidence="4" type="primary">truA</name>
    <name evidence="9" type="ORF">SAMN05444280_1187</name>
</gene>
<dbReference type="SUPFAM" id="SSF55120">
    <property type="entry name" value="Pseudouridine synthase"/>
    <property type="match status" value="1"/>
</dbReference>
<dbReference type="InterPro" id="IPR020095">
    <property type="entry name" value="PsdUridine_synth_TruA_C"/>
</dbReference>
<keyword evidence="10" id="KW-1185">Reference proteome</keyword>
<evidence type="ECO:0000259" key="8">
    <source>
        <dbReference type="Pfam" id="PF01416"/>
    </source>
</evidence>
<evidence type="ECO:0000256" key="7">
    <source>
        <dbReference type="RuleBase" id="RU003792"/>
    </source>
</evidence>
<dbReference type="AlphaFoldDB" id="A0A1M6IVY3"/>
<feature type="domain" description="Pseudouridine synthase I TruA alpha/beta" evidence="8">
    <location>
        <begin position="150"/>
        <end position="245"/>
    </location>
</feature>
<dbReference type="InterPro" id="IPR001406">
    <property type="entry name" value="PsdUridine_synth_TruA"/>
</dbReference>
<evidence type="ECO:0000313" key="10">
    <source>
        <dbReference type="Proteomes" id="UP000184050"/>
    </source>
</evidence>
<feature type="active site" description="Nucleophile" evidence="4 5">
    <location>
        <position position="53"/>
    </location>
</feature>
<comment type="subunit">
    <text evidence="4">Homodimer.</text>
</comment>